<feature type="compositionally biased region" description="Polar residues" evidence="1">
    <location>
        <begin position="26"/>
        <end position="35"/>
    </location>
</feature>
<organism evidence="2 3">
    <name type="scientific">Cercophora scortea</name>
    <dbReference type="NCBI Taxonomy" id="314031"/>
    <lineage>
        <taxon>Eukaryota</taxon>
        <taxon>Fungi</taxon>
        <taxon>Dikarya</taxon>
        <taxon>Ascomycota</taxon>
        <taxon>Pezizomycotina</taxon>
        <taxon>Sordariomycetes</taxon>
        <taxon>Sordariomycetidae</taxon>
        <taxon>Sordariales</taxon>
        <taxon>Lasiosphaeriaceae</taxon>
        <taxon>Cercophora</taxon>
    </lineage>
</organism>
<comment type="caution">
    <text evidence="2">The sequence shown here is derived from an EMBL/GenBank/DDBJ whole genome shotgun (WGS) entry which is preliminary data.</text>
</comment>
<name>A0AAE0IYL7_9PEZI</name>
<dbReference type="AlphaFoldDB" id="A0AAE0IYL7"/>
<dbReference type="EMBL" id="JAUEPO010000002">
    <property type="protein sequence ID" value="KAK3333310.1"/>
    <property type="molecule type" value="Genomic_DNA"/>
</dbReference>
<evidence type="ECO:0000256" key="1">
    <source>
        <dbReference type="SAM" id="MobiDB-lite"/>
    </source>
</evidence>
<accession>A0AAE0IYL7</accession>
<dbReference type="Proteomes" id="UP001286456">
    <property type="component" value="Unassembled WGS sequence"/>
</dbReference>
<evidence type="ECO:0000313" key="2">
    <source>
        <dbReference type="EMBL" id="KAK3333310.1"/>
    </source>
</evidence>
<protein>
    <recommendedName>
        <fullName evidence="4">Peroxin 11C</fullName>
    </recommendedName>
</protein>
<proteinExistence type="predicted"/>
<sequence>MAEAAAAEVPATIADLPSGDPIPHPSSATPTSKPSNANAAIPLGALLAAAPSGIDAFLTRLNSILATPAGIDTVLLFTCYSSKLTSAVLTHLAQSALRRSAREWLALLASLPPRTTVLFSAKTPAAGVAGVAELATTATAATALVVAKRLSALSTLLSEARTMLRLWALLGMYFWGKGLVAKAVARFYRRREGAKKQDGGVDEKGVVVAKQEEESVLDTTLAWTQLALCIALQALENGAYLSSKGVMGWSGPAQAKAYKWSARFWAAYVGVELGKIAAEGLRRTNKAEVATAEEAREQRADWRRRLAKNLAWAPLTLHWSTDKGLVGDFVVGLFGTVPGVIQISQAWAASGAK</sequence>
<evidence type="ECO:0000313" key="3">
    <source>
        <dbReference type="Proteomes" id="UP001286456"/>
    </source>
</evidence>
<reference evidence="2" key="2">
    <citation type="submission" date="2023-06" db="EMBL/GenBank/DDBJ databases">
        <authorList>
            <consortium name="Lawrence Berkeley National Laboratory"/>
            <person name="Haridas S."/>
            <person name="Hensen N."/>
            <person name="Bonometti L."/>
            <person name="Westerberg I."/>
            <person name="Brannstrom I.O."/>
            <person name="Guillou S."/>
            <person name="Cros-Aarteil S."/>
            <person name="Calhoun S."/>
            <person name="Kuo A."/>
            <person name="Mondo S."/>
            <person name="Pangilinan J."/>
            <person name="Riley R."/>
            <person name="Labutti K."/>
            <person name="Andreopoulos B."/>
            <person name="Lipzen A."/>
            <person name="Chen C."/>
            <person name="Yanf M."/>
            <person name="Daum C."/>
            <person name="Ng V."/>
            <person name="Clum A."/>
            <person name="Steindorff A."/>
            <person name="Ohm R."/>
            <person name="Martin F."/>
            <person name="Silar P."/>
            <person name="Natvig D."/>
            <person name="Lalanne C."/>
            <person name="Gautier V."/>
            <person name="Ament-Velasquez S.L."/>
            <person name="Kruys A."/>
            <person name="Hutchinson M.I."/>
            <person name="Powell A.J."/>
            <person name="Barry K."/>
            <person name="Miller A.N."/>
            <person name="Grigoriev I.V."/>
            <person name="Debuchy R."/>
            <person name="Gladieux P."/>
            <person name="Thoren M.H."/>
            <person name="Johannesson H."/>
        </authorList>
    </citation>
    <scope>NUCLEOTIDE SEQUENCE</scope>
    <source>
        <strain evidence="2">SMH4131-1</strain>
    </source>
</reference>
<evidence type="ECO:0008006" key="4">
    <source>
        <dbReference type="Google" id="ProtNLM"/>
    </source>
</evidence>
<dbReference type="PANTHER" id="PTHR12652:SF25">
    <property type="entry name" value="MICROBODY (PEROXISOME) PROLIFERATION PROTEIN PEROXIN 11C (EUROFUNG)"/>
    <property type="match status" value="1"/>
</dbReference>
<dbReference type="PANTHER" id="PTHR12652">
    <property type="entry name" value="PEROXISOMAL BIOGENESIS FACTOR 11"/>
    <property type="match status" value="1"/>
</dbReference>
<reference evidence="2" key="1">
    <citation type="journal article" date="2023" name="Mol. Phylogenet. Evol.">
        <title>Genome-scale phylogeny and comparative genomics of the fungal order Sordariales.</title>
        <authorList>
            <person name="Hensen N."/>
            <person name="Bonometti L."/>
            <person name="Westerberg I."/>
            <person name="Brannstrom I.O."/>
            <person name="Guillou S."/>
            <person name="Cros-Aarteil S."/>
            <person name="Calhoun S."/>
            <person name="Haridas S."/>
            <person name="Kuo A."/>
            <person name="Mondo S."/>
            <person name="Pangilinan J."/>
            <person name="Riley R."/>
            <person name="LaButti K."/>
            <person name="Andreopoulos B."/>
            <person name="Lipzen A."/>
            <person name="Chen C."/>
            <person name="Yan M."/>
            <person name="Daum C."/>
            <person name="Ng V."/>
            <person name="Clum A."/>
            <person name="Steindorff A."/>
            <person name="Ohm R.A."/>
            <person name="Martin F."/>
            <person name="Silar P."/>
            <person name="Natvig D.O."/>
            <person name="Lalanne C."/>
            <person name="Gautier V."/>
            <person name="Ament-Velasquez S.L."/>
            <person name="Kruys A."/>
            <person name="Hutchinson M.I."/>
            <person name="Powell A.J."/>
            <person name="Barry K."/>
            <person name="Miller A.N."/>
            <person name="Grigoriev I.V."/>
            <person name="Debuchy R."/>
            <person name="Gladieux P."/>
            <person name="Hiltunen Thoren M."/>
            <person name="Johannesson H."/>
        </authorList>
    </citation>
    <scope>NUCLEOTIDE SEQUENCE</scope>
    <source>
        <strain evidence="2">SMH4131-1</strain>
    </source>
</reference>
<keyword evidence="3" id="KW-1185">Reference proteome</keyword>
<gene>
    <name evidence="2" type="ORF">B0T19DRAFT_122409</name>
</gene>
<feature type="region of interest" description="Disordered" evidence="1">
    <location>
        <begin position="7"/>
        <end position="35"/>
    </location>
</feature>